<proteinExistence type="predicted"/>
<dbReference type="EMBL" id="JAAMRD010000006">
    <property type="protein sequence ID" value="MBA1304689.1"/>
    <property type="molecule type" value="Genomic_DNA"/>
</dbReference>
<organism evidence="1 2">
    <name type="scientific">Stutzerimonas stutzeri</name>
    <name type="common">Pseudomonas stutzeri</name>
    <dbReference type="NCBI Taxonomy" id="316"/>
    <lineage>
        <taxon>Bacteria</taxon>
        <taxon>Pseudomonadati</taxon>
        <taxon>Pseudomonadota</taxon>
        <taxon>Gammaproteobacteria</taxon>
        <taxon>Pseudomonadales</taxon>
        <taxon>Pseudomonadaceae</taxon>
        <taxon>Stutzerimonas</taxon>
    </lineage>
</organism>
<reference evidence="1" key="1">
    <citation type="submission" date="2020-02" db="EMBL/GenBank/DDBJ databases">
        <title>Synteny-based analysis reveals conserved mechanism for high triclosan tolerance in Pseudomonas, as well as instances of horizontal transfer.</title>
        <authorList>
            <person name="Mcfarland A.G."/>
            <person name="Bertucci H.K."/>
            <person name="Litmann E."/>
            <person name="Shen J."/>
            <person name="Huttenhower C."/>
            <person name="Hartmann E.M."/>
        </authorList>
    </citation>
    <scope>NUCLEOTIDE SEQUENCE</scope>
    <source>
        <strain evidence="1">109A1</strain>
    </source>
</reference>
<dbReference type="GeneID" id="66821276"/>
<dbReference type="Proteomes" id="UP001138621">
    <property type="component" value="Unassembled WGS sequence"/>
</dbReference>
<dbReference type="AlphaFoldDB" id="A0A0H3Z0B7"/>
<dbReference type="RefSeq" id="WP_019405893.1">
    <property type="nucleotide sequence ID" value="NZ_AP024722.1"/>
</dbReference>
<protein>
    <submittedName>
        <fullName evidence="1">Uncharacterized protein</fullName>
    </submittedName>
</protein>
<evidence type="ECO:0000313" key="2">
    <source>
        <dbReference type="Proteomes" id="UP001138621"/>
    </source>
</evidence>
<sequence>MQYLGLAIVVALLALIVLLVALRLLLGGHWFMGWLRGTCGFVVLALAGLIALIGYDISTYTALPPEQKPLVTLTFQAQGAQRYEVTLEQGKETRTVMLEGDLWQLDLNLLRWKSLAELIGLESGYRLERLSGRYLAVEQQNLARHGRVVLSEKPLGMDIWQSLQLGQRDMYLVEAQVLRVDYMPIADGASYAVELAPTGLLARPLNAAATEALKNW</sequence>
<evidence type="ECO:0000313" key="1">
    <source>
        <dbReference type="EMBL" id="MBA1304689.1"/>
    </source>
</evidence>
<accession>A0A0H3Z0B7</accession>
<name>A0A0H3Z0B7_STUST</name>
<comment type="caution">
    <text evidence="1">The sequence shown here is derived from an EMBL/GenBank/DDBJ whole genome shotgun (WGS) entry which is preliminary data.</text>
</comment>
<gene>
    <name evidence="1" type="ORF">G7024_09750</name>
</gene>